<dbReference type="InterPro" id="IPR052050">
    <property type="entry name" value="SecEffector_AnkRepeat"/>
</dbReference>
<dbReference type="EMBL" id="GL883018">
    <property type="protein sequence ID" value="EGG18674.1"/>
    <property type="molecule type" value="Genomic_DNA"/>
</dbReference>
<dbReference type="RefSeq" id="XP_004366578.1">
    <property type="nucleotide sequence ID" value="XM_004366521.1"/>
</dbReference>
<dbReference type="InterPro" id="IPR036770">
    <property type="entry name" value="Ankyrin_rpt-contain_sf"/>
</dbReference>
<dbReference type="InterPro" id="IPR002110">
    <property type="entry name" value="Ankyrin_rpt"/>
</dbReference>
<dbReference type="PANTHER" id="PTHR46586:SF3">
    <property type="entry name" value="ANKYRIN REPEAT-CONTAINING PROTEIN"/>
    <property type="match status" value="1"/>
</dbReference>
<keyword evidence="2" id="KW-1185">Reference proteome</keyword>
<evidence type="ECO:0000313" key="1">
    <source>
        <dbReference type="EMBL" id="EGG18674.1"/>
    </source>
</evidence>
<dbReference type="SUPFAM" id="SSF48403">
    <property type="entry name" value="Ankyrin repeat"/>
    <property type="match status" value="2"/>
</dbReference>
<evidence type="ECO:0000313" key="2">
    <source>
        <dbReference type="Proteomes" id="UP000007797"/>
    </source>
</evidence>
<sequence>MAETNNTTSFSSSSFNDILKSQYIRCKIFNFITDISKIDKEVYRGGGGNQDDVPRCRKVWLKGRDIIKLPHLGLISKYGMSWDFIKHYLPDNKDKHKDKDKDKTWLRRIDVITKYCSHRNATLDTLKHLLEWSPDYENKKDLRINIGSTSDTVNASLPSISSISNRDILEYLIENYPNICLDGVADNAAKCGYLAIIELLNSSQRGRQHLDYSDTMCIASKNGQLHIVQYLHNYLPRKQSSTSMIDLSSTHGHLNVLKFLHENRSEGCSMSAINGAAMNGHIEVVKFLYFNREDWKRGIQKNHQLNLMDIVSNYGHFEILKFLNENRSIPATCSTNCMDWAAKNGRLDILEYLHLNRTEGCSSKAMDNAAMNGHLNVVQWLHRNRSEGCSKKALDNASTLEVVQFLDQYRQEGATTRAMDNAATIGRLDIIMYLNENRTEGTSMNTMDNAIENGHLDIVKWLVENRSEGGSGRAMSKAIFANASFEMIHYIHENLKQVGYLTPTTAARIGRLDIIEFLDKYYGDSGGTWTNEIMDMAAAVGHLEIVQYLHQNRTEGCTLSAIEKAAEYNHLNIIKFLYLNKSEESIEKALDQAIVNGHLEIVRWIIENCTRPIIKSPNPLLEPPFFKIQVVYAFEIFTFLLQHDMIDTTLINSQYIKNMYSRHHFELVQLCNSLLNINTKIGN</sequence>
<dbReference type="AlphaFoldDB" id="F4Q1H3"/>
<dbReference type="Pfam" id="PF13637">
    <property type="entry name" value="Ank_4"/>
    <property type="match status" value="2"/>
</dbReference>
<proteinExistence type="predicted"/>
<dbReference type="KEGG" id="dfa:DFA_04170"/>
<dbReference type="PANTHER" id="PTHR46586">
    <property type="entry name" value="ANKYRIN REPEAT-CONTAINING PROTEIN"/>
    <property type="match status" value="1"/>
</dbReference>
<dbReference type="OrthoDB" id="76773at2759"/>
<dbReference type="Proteomes" id="UP000007797">
    <property type="component" value="Unassembled WGS sequence"/>
</dbReference>
<accession>F4Q1H3</accession>
<protein>
    <recommendedName>
        <fullName evidence="3">Ankyrin repeat-containing protein</fullName>
    </recommendedName>
</protein>
<evidence type="ECO:0008006" key="3">
    <source>
        <dbReference type="Google" id="ProtNLM"/>
    </source>
</evidence>
<dbReference type="GeneID" id="14870548"/>
<organism evidence="1 2">
    <name type="scientific">Cavenderia fasciculata</name>
    <name type="common">Slime mold</name>
    <name type="synonym">Dictyostelium fasciculatum</name>
    <dbReference type="NCBI Taxonomy" id="261658"/>
    <lineage>
        <taxon>Eukaryota</taxon>
        <taxon>Amoebozoa</taxon>
        <taxon>Evosea</taxon>
        <taxon>Eumycetozoa</taxon>
        <taxon>Dictyostelia</taxon>
        <taxon>Acytosteliales</taxon>
        <taxon>Cavenderiaceae</taxon>
        <taxon>Cavenderia</taxon>
    </lineage>
</organism>
<dbReference type="Gene3D" id="1.25.40.20">
    <property type="entry name" value="Ankyrin repeat-containing domain"/>
    <property type="match status" value="2"/>
</dbReference>
<name>F4Q1H3_CACFS</name>
<gene>
    <name evidence="1" type="ORF">DFA_04170</name>
</gene>
<dbReference type="Pfam" id="PF12796">
    <property type="entry name" value="Ank_2"/>
    <property type="match status" value="1"/>
</dbReference>
<reference evidence="2" key="1">
    <citation type="journal article" date="2011" name="Genome Res.">
        <title>Phylogeny-wide analysis of social amoeba genomes highlights ancient origins for complex intercellular communication.</title>
        <authorList>
            <person name="Heidel A.J."/>
            <person name="Lawal H.M."/>
            <person name="Felder M."/>
            <person name="Schilde C."/>
            <person name="Helps N.R."/>
            <person name="Tunggal B."/>
            <person name="Rivero F."/>
            <person name="John U."/>
            <person name="Schleicher M."/>
            <person name="Eichinger L."/>
            <person name="Platzer M."/>
            <person name="Noegel A.A."/>
            <person name="Schaap P."/>
            <person name="Gloeckner G."/>
        </authorList>
    </citation>
    <scope>NUCLEOTIDE SEQUENCE [LARGE SCALE GENOMIC DNA]</scope>
    <source>
        <strain evidence="2">SH3</strain>
    </source>
</reference>